<dbReference type="EMBL" id="JALJOR010000001">
    <property type="protein sequence ID" value="KAK9828598.1"/>
    <property type="molecule type" value="Genomic_DNA"/>
</dbReference>
<evidence type="ECO:0000313" key="3">
    <source>
        <dbReference type="Proteomes" id="UP001489004"/>
    </source>
</evidence>
<organism evidence="2 3">
    <name type="scientific">[Myrmecia] bisecta</name>
    <dbReference type="NCBI Taxonomy" id="41462"/>
    <lineage>
        <taxon>Eukaryota</taxon>
        <taxon>Viridiplantae</taxon>
        <taxon>Chlorophyta</taxon>
        <taxon>core chlorophytes</taxon>
        <taxon>Trebouxiophyceae</taxon>
        <taxon>Trebouxiales</taxon>
        <taxon>Trebouxiaceae</taxon>
        <taxon>Myrmecia</taxon>
    </lineage>
</organism>
<comment type="caution">
    <text evidence="2">The sequence shown here is derived from an EMBL/GenBank/DDBJ whole genome shotgun (WGS) entry which is preliminary data.</text>
</comment>
<dbReference type="PANTHER" id="PTHR34554:SF2">
    <property type="entry name" value="RGS1-HXK1-INTERACTING PROTEIN 1"/>
    <property type="match status" value="1"/>
</dbReference>
<reference evidence="2 3" key="1">
    <citation type="journal article" date="2024" name="Nat. Commun.">
        <title>Phylogenomics reveals the evolutionary origins of lichenization in chlorophyte algae.</title>
        <authorList>
            <person name="Puginier C."/>
            <person name="Libourel C."/>
            <person name="Otte J."/>
            <person name="Skaloud P."/>
            <person name="Haon M."/>
            <person name="Grisel S."/>
            <person name="Petersen M."/>
            <person name="Berrin J.G."/>
            <person name="Delaux P.M."/>
            <person name="Dal Grande F."/>
            <person name="Keller J."/>
        </authorList>
    </citation>
    <scope>NUCLEOTIDE SEQUENCE [LARGE SCALE GENOMIC DNA]</scope>
    <source>
        <strain evidence="2 3">SAG 2043</strain>
    </source>
</reference>
<name>A0AAW1R4M9_9CHLO</name>
<feature type="coiled-coil region" evidence="1">
    <location>
        <begin position="128"/>
        <end position="183"/>
    </location>
</feature>
<dbReference type="Proteomes" id="UP001489004">
    <property type="component" value="Unassembled WGS sequence"/>
</dbReference>
<keyword evidence="3" id="KW-1185">Reference proteome</keyword>
<dbReference type="PANTHER" id="PTHR34554">
    <property type="entry name" value="RGS1-HXK1-INTERACTING PROTEIN 1"/>
    <property type="match status" value="1"/>
</dbReference>
<dbReference type="AlphaFoldDB" id="A0AAW1R4M9"/>
<dbReference type="InterPro" id="IPR053284">
    <property type="entry name" value="RGS1-HXK1_interactor"/>
</dbReference>
<keyword evidence="1" id="KW-0175">Coiled coil</keyword>
<sequence>MDSIKEASEKASAGLEESLQAASDAVKATTVTARTEAAKAYDQAQSTLDTGIAYAKHAEEVAFAYLKEGVELAVAYPNASMAALGGLALVVIPGPRRFLFRNTIGRLRSEEGMFRSAEMKAKSISEAVQSQTAEGTKLEQRLALAQEELNRGLSKVKATNRQLQSLAKQVASTEKSANNLVRDLRELPSKPALALRAEVATQAAAAKRQRQALDRVVYNLTKQGI</sequence>
<proteinExistence type="predicted"/>
<accession>A0AAW1R4M9</accession>
<evidence type="ECO:0000313" key="2">
    <source>
        <dbReference type="EMBL" id="KAK9828598.1"/>
    </source>
</evidence>
<evidence type="ECO:0000256" key="1">
    <source>
        <dbReference type="SAM" id="Coils"/>
    </source>
</evidence>
<gene>
    <name evidence="2" type="ORF">WJX72_000955</name>
</gene>
<protein>
    <submittedName>
        <fullName evidence="2">Uncharacterized protein</fullName>
    </submittedName>
</protein>